<dbReference type="AlphaFoldDB" id="A0A0A9APY7"/>
<accession>A0A0A9APY7</accession>
<proteinExistence type="predicted"/>
<protein>
    <submittedName>
        <fullName evidence="1">Uncharacterized protein</fullName>
    </submittedName>
</protein>
<reference evidence="1" key="2">
    <citation type="journal article" date="2015" name="Data Brief">
        <title>Shoot transcriptome of the giant reed, Arundo donax.</title>
        <authorList>
            <person name="Barrero R.A."/>
            <person name="Guerrero F.D."/>
            <person name="Moolhuijzen P."/>
            <person name="Goolsby J.A."/>
            <person name="Tidwell J."/>
            <person name="Bellgard S.E."/>
            <person name="Bellgard M.I."/>
        </authorList>
    </citation>
    <scope>NUCLEOTIDE SEQUENCE</scope>
    <source>
        <tissue evidence="1">Shoot tissue taken approximately 20 cm above the soil surface</tissue>
    </source>
</reference>
<name>A0A0A9APY7_ARUDO</name>
<evidence type="ECO:0000313" key="1">
    <source>
        <dbReference type="EMBL" id="JAD53171.1"/>
    </source>
</evidence>
<dbReference type="EMBL" id="GBRH01244724">
    <property type="protein sequence ID" value="JAD53171.1"/>
    <property type="molecule type" value="Transcribed_RNA"/>
</dbReference>
<reference evidence="1" key="1">
    <citation type="submission" date="2014-09" db="EMBL/GenBank/DDBJ databases">
        <authorList>
            <person name="Magalhaes I.L.F."/>
            <person name="Oliveira U."/>
            <person name="Santos F.R."/>
            <person name="Vidigal T.H.D.A."/>
            <person name="Brescovit A.D."/>
            <person name="Santos A.J."/>
        </authorList>
    </citation>
    <scope>NUCLEOTIDE SEQUENCE</scope>
    <source>
        <tissue evidence="1">Shoot tissue taken approximately 20 cm above the soil surface</tissue>
    </source>
</reference>
<organism evidence="1">
    <name type="scientific">Arundo donax</name>
    <name type="common">Giant reed</name>
    <name type="synonym">Donax arundinaceus</name>
    <dbReference type="NCBI Taxonomy" id="35708"/>
    <lineage>
        <taxon>Eukaryota</taxon>
        <taxon>Viridiplantae</taxon>
        <taxon>Streptophyta</taxon>
        <taxon>Embryophyta</taxon>
        <taxon>Tracheophyta</taxon>
        <taxon>Spermatophyta</taxon>
        <taxon>Magnoliopsida</taxon>
        <taxon>Liliopsida</taxon>
        <taxon>Poales</taxon>
        <taxon>Poaceae</taxon>
        <taxon>PACMAD clade</taxon>
        <taxon>Arundinoideae</taxon>
        <taxon>Arundineae</taxon>
        <taxon>Arundo</taxon>
    </lineage>
</organism>
<sequence length="33" mass="3706">MLDHNTVLRSISQFPSNISICPVEGCFVEDQLL</sequence>